<dbReference type="EMBL" id="BKCJ010007721">
    <property type="protein sequence ID" value="GEU78674.1"/>
    <property type="molecule type" value="Genomic_DNA"/>
</dbReference>
<sequence>MILENDGAISKNNTKEKVNSLALKAKVTKEESSGDSDSQGGSDEEEAEAFNLMARNFRKFFRKGNWFGRGNRFGNSANRFGRGRKSSFGNKGSESSKQKAACYNCGIEGHFANECRKPKENKAFVRGA</sequence>
<name>A0A6L2N2B9_TANCI</name>
<dbReference type="GO" id="GO:0008270">
    <property type="term" value="F:zinc ion binding"/>
    <property type="evidence" value="ECO:0007669"/>
    <property type="project" value="UniProtKB-KW"/>
</dbReference>
<evidence type="ECO:0000256" key="1">
    <source>
        <dbReference type="PROSITE-ProRule" id="PRU00047"/>
    </source>
</evidence>
<dbReference type="InterPro" id="IPR001878">
    <property type="entry name" value="Znf_CCHC"/>
</dbReference>
<evidence type="ECO:0000313" key="4">
    <source>
        <dbReference type="EMBL" id="GEU78674.1"/>
    </source>
</evidence>
<dbReference type="PROSITE" id="PS50158">
    <property type="entry name" value="ZF_CCHC"/>
    <property type="match status" value="1"/>
</dbReference>
<evidence type="ECO:0000256" key="2">
    <source>
        <dbReference type="SAM" id="MobiDB-lite"/>
    </source>
</evidence>
<evidence type="ECO:0000259" key="3">
    <source>
        <dbReference type="PROSITE" id="PS50158"/>
    </source>
</evidence>
<keyword evidence="1" id="KW-0863">Zinc-finger</keyword>
<reference evidence="4" key="1">
    <citation type="journal article" date="2019" name="Sci. Rep.">
        <title>Draft genome of Tanacetum cinerariifolium, the natural source of mosquito coil.</title>
        <authorList>
            <person name="Yamashiro T."/>
            <person name="Shiraishi A."/>
            <person name="Satake H."/>
            <person name="Nakayama K."/>
        </authorList>
    </citation>
    <scope>NUCLEOTIDE SEQUENCE</scope>
</reference>
<gene>
    <name evidence="4" type="ORF">Tci_050652</name>
</gene>
<dbReference type="SUPFAM" id="SSF57756">
    <property type="entry name" value="Retrovirus zinc finger-like domains"/>
    <property type="match status" value="1"/>
</dbReference>
<keyword evidence="1" id="KW-0479">Metal-binding</keyword>
<organism evidence="4">
    <name type="scientific">Tanacetum cinerariifolium</name>
    <name type="common">Dalmatian daisy</name>
    <name type="synonym">Chrysanthemum cinerariifolium</name>
    <dbReference type="NCBI Taxonomy" id="118510"/>
    <lineage>
        <taxon>Eukaryota</taxon>
        <taxon>Viridiplantae</taxon>
        <taxon>Streptophyta</taxon>
        <taxon>Embryophyta</taxon>
        <taxon>Tracheophyta</taxon>
        <taxon>Spermatophyta</taxon>
        <taxon>Magnoliopsida</taxon>
        <taxon>eudicotyledons</taxon>
        <taxon>Gunneridae</taxon>
        <taxon>Pentapetalae</taxon>
        <taxon>asterids</taxon>
        <taxon>campanulids</taxon>
        <taxon>Asterales</taxon>
        <taxon>Asteraceae</taxon>
        <taxon>Asteroideae</taxon>
        <taxon>Anthemideae</taxon>
        <taxon>Anthemidinae</taxon>
        <taxon>Tanacetum</taxon>
    </lineage>
</organism>
<proteinExistence type="predicted"/>
<feature type="region of interest" description="Disordered" evidence="2">
    <location>
        <begin position="22"/>
        <end position="47"/>
    </location>
</feature>
<dbReference type="AlphaFoldDB" id="A0A6L2N2B9"/>
<protein>
    <recommendedName>
        <fullName evidence="3">CCHC-type domain-containing protein</fullName>
    </recommendedName>
</protein>
<dbReference type="Pfam" id="PF00098">
    <property type="entry name" value="zf-CCHC"/>
    <property type="match status" value="1"/>
</dbReference>
<keyword evidence="1" id="KW-0862">Zinc</keyword>
<dbReference type="Gene3D" id="4.10.60.10">
    <property type="entry name" value="Zinc finger, CCHC-type"/>
    <property type="match status" value="1"/>
</dbReference>
<feature type="domain" description="CCHC-type" evidence="3">
    <location>
        <begin position="102"/>
        <end position="117"/>
    </location>
</feature>
<dbReference type="InterPro" id="IPR036875">
    <property type="entry name" value="Znf_CCHC_sf"/>
</dbReference>
<accession>A0A6L2N2B9</accession>
<dbReference type="SMART" id="SM00343">
    <property type="entry name" value="ZnF_C2HC"/>
    <property type="match status" value="1"/>
</dbReference>
<comment type="caution">
    <text evidence="4">The sequence shown here is derived from an EMBL/GenBank/DDBJ whole genome shotgun (WGS) entry which is preliminary data.</text>
</comment>
<dbReference type="GO" id="GO:0003676">
    <property type="term" value="F:nucleic acid binding"/>
    <property type="evidence" value="ECO:0007669"/>
    <property type="project" value="InterPro"/>
</dbReference>